<name>A7TMB2_VANPO</name>
<dbReference type="GO" id="GO:0016020">
    <property type="term" value="C:membrane"/>
    <property type="evidence" value="ECO:0007669"/>
    <property type="project" value="TreeGrafter"/>
</dbReference>
<evidence type="ECO:0000259" key="4">
    <source>
        <dbReference type="SMART" id="SM01117"/>
    </source>
</evidence>
<evidence type="ECO:0000256" key="1">
    <source>
        <dbReference type="ARBA" id="ARBA00038357"/>
    </source>
</evidence>
<dbReference type="Gene3D" id="3.10.120.10">
    <property type="entry name" value="Cytochrome b5-like heme/steroid binding domain"/>
    <property type="match status" value="1"/>
</dbReference>
<keyword evidence="6" id="KW-1185">Reference proteome</keyword>
<proteinExistence type="inferred from homology"/>
<dbReference type="Proteomes" id="UP000000267">
    <property type="component" value="Unassembled WGS sequence"/>
</dbReference>
<evidence type="ECO:0000256" key="2">
    <source>
        <dbReference type="SAM" id="MobiDB-lite"/>
    </source>
</evidence>
<dbReference type="AlphaFoldDB" id="A7TMB2"/>
<dbReference type="EMBL" id="DS480421">
    <property type="protein sequence ID" value="EDO16606.1"/>
    <property type="molecule type" value="Genomic_DNA"/>
</dbReference>
<dbReference type="GO" id="GO:0012505">
    <property type="term" value="C:endomembrane system"/>
    <property type="evidence" value="ECO:0007669"/>
    <property type="project" value="TreeGrafter"/>
</dbReference>
<dbReference type="Pfam" id="PF00173">
    <property type="entry name" value="Cyt-b5"/>
    <property type="match status" value="1"/>
</dbReference>
<dbReference type="SUPFAM" id="SSF55856">
    <property type="entry name" value="Cytochrome b5-like heme/steroid binding domain"/>
    <property type="match status" value="1"/>
</dbReference>
<dbReference type="SMART" id="SM01117">
    <property type="entry name" value="Cyt-b5"/>
    <property type="match status" value="1"/>
</dbReference>
<organism evidence="6">
    <name type="scientific">Vanderwaltozyma polyspora (strain ATCC 22028 / DSM 70294 / BCRC 21397 / CBS 2163 / NBRC 10782 / NRRL Y-8283 / UCD 57-17)</name>
    <name type="common">Kluyveromyces polysporus</name>
    <dbReference type="NCBI Taxonomy" id="436907"/>
    <lineage>
        <taxon>Eukaryota</taxon>
        <taxon>Fungi</taxon>
        <taxon>Dikarya</taxon>
        <taxon>Ascomycota</taxon>
        <taxon>Saccharomycotina</taxon>
        <taxon>Saccharomycetes</taxon>
        <taxon>Saccharomycetales</taxon>
        <taxon>Saccharomycetaceae</taxon>
        <taxon>Vanderwaltozyma</taxon>
    </lineage>
</organism>
<protein>
    <recommendedName>
        <fullName evidence="4">Cytochrome b5 heme-binding domain-containing protein</fullName>
    </recommendedName>
</protein>
<dbReference type="InParanoid" id="A7TMB2"/>
<evidence type="ECO:0000256" key="3">
    <source>
        <dbReference type="SAM" id="Phobius"/>
    </source>
</evidence>
<feature type="compositionally biased region" description="Basic and acidic residues" evidence="2">
    <location>
        <begin position="24"/>
        <end position="33"/>
    </location>
</feature>
<dbReference type="KEGG" id="vpo:Kpol_520p28"/>
<evidence type="ECO:0000313" key="6">
    <source>
        <dbReference type="Proteomes" id="UP000000267"/>
    </source>
</evidence>
<feature type="transmembrane region" description="Helical" evidence="3">
    <location>
        <begin position="52"/>
        <end position="74"/>
    </location>
</feature>
<keyword evidence="3" id="KW-0472">Membrane</keyword>
<dbReference type="eggNOG" id="KOG1110">
    <property type="taxonomic scope" value="Eukaryota"/>
</dbReference>
<keyword evidence="3" id="KW-1133">Transmembrane helix</keyword>
<dbReference type="GeneID" id="5544768"/>
<reference evidence="5 6" key="1">
    <citation type="journal article" date="2007" name="Proc. Natl. Acad. Sci. U.S.A.">
        <title>Independent sorting-out of thousands of duplicated gene pairs in two yeast species descended from a whole-genome duplication.</title>
        <authorList>
            <person name="Scannell D.R."/>
            <person name="Frank A.C."/>
            <person name="Conant G.C."/>
            <person name="Byrne K.P."/>
            <person name="Woolfit M."/>
            <person name="Wolfe K.H."/>
        </authorList>
    </citation>
    <scope>NUCLEOTIDE SEQUENCE [LARGE SCALE GENOMIC DNA]</scope>
    <source>
        <strain evidence="6">ATCC 22028 / DSM 70294 / BCRC 21397 / CBS 2163 / NBRC 10782 / NRRL Y-8283 / UCD 57-17</strain>
    </source>
</reference>
<keyword evidence="3" id="KW-0812">Transmembrane</keyword>
<dbReference type="InterPro" id="IPR001199">
    <property type="entry name" value="Cyt_B5-like_heme/steroid-bd"/>
</dbReference>
<feature type="compositionally biased region" description="Low complexity" evidence="2">
    <location>
        <begin position="1"/>
        <end position="16"/>
    </location>
</feature>
<comment type="similarity">
    <text evidence="1">Belongs to the cytochrome b5 family. MAPR subfamily.</text>
</comment>
<dbReference type="OMA" id="YGKWGAY"/>
<dbReference type="PhylomeDB" id="A7TMB2"/>
<sequence length="218" mass="25164">MADSNVNLRNRNKNGNETSQVRSTFEKGSDHYESSEDNDIEIKFGILDIIRILLGILFLGSILSKLILGSWLPISLYKLSSKSISLEIPGYWKEKYDKFPITFNLDDLKAYRGSTEPERILLSIKGHVFDVTKGSSFYGKWGAYQRFTGTDCTNLFSYSQWDLTAFNDECNPFYKEFTNSQLQRIDGWLEFFRKKYPEIGTVVELIPETIDKKIMNNA</sequence>
<evidence type="ECO:0000313" key="5">
    <source>
        <dbReference type="EMBL" id="EDO16606.1"/>
    </source>
</evidence>
<dbReference type="RefSeq" id="XP_001644464.1">
    <property type="nucleotide sequence ID" value="XM_001644414.1"/>
</dbReference>
<dbReference type="PANTHER" id="PTHR10281">
    <property type="entry name" value="MEMBRANE-ASSOCIATED PROGESTERONE RECEPTOR COMPONENT-RELATED"/>
    <property type="match status" value="1"/>
</dbReference>
<accession>A7TMB2</accession>
<dbReference type="InterPro" id="IPR050577">
    <property type="entry name" value="MAPR/NEUFC/NENF-like"/>
</dbReference>
<feature type="domain" description="Cytochrome b5 heme-binding" evidence="4">
    <location>
        <begin position="103"/>
        <end position="203"/>
    </location>
</feature>
<dbReference type="OrthoDB" id="10257697at2759"/>
<dbReference type="PANTHER" id="PTHR10281:SF114">
    <property type="entry name" value="AER144CP"/>
    <property type="match status" value="1"/>
</dbReference>
<dbReference type="HOGENOM" id="CLU_070889_2_1_1"/>
<feature type="region of interest" description="Disordered" evidence="2">
    <location>
        <begin position="1"/>
        <end position="33"/>
    </location>
</feature>
<gene>
    <name evidence="5" type="ORF">Kpol_520p28</name>
</gene>
<dbReference type="InterPro" id="IPR036400">
    <property type="entry name" value="Cyt_B5-like_heme/steroid_sf"/>
</dbReference>